<dbReference type="InterPro" id="IPR000795">
    <property type="entry name" value="T_Tr_GTP-bd_dom"/>
</dbReference>
<evidence type="ECO:0000256" key="3">
    <source>
        <dbReference type="ARBA" id="ARBA00022768"/>
    </source>
</evidence>
<evidence type="ECO:0000256" key="2">
    <source>
        <dbReference type="ARBA" id="ARBA00022741"/>
    </source>
</evidence>
<dbReference type="Pfam" id="PF14492">
    <property type="entry name" value="EFG_III"/>
    <property type="match status" value="1"/>
</dbReference>
<dbReference type="CDD" id="cd16262">
    <property type="entry name" value="EFG_III"/>
    <property type="match status" value="1"/>
</dbReference>
<evidence type="ECO:0000313" key="10">
    <source>
        <dbReference type="Proteomes" id="UP000023152"/>
    </source>
</evidence>
<dbReference type="InterPro" id="IPR009000">
    <property type="entry name" value="Transl_B-barrel_sf"/>
</dbReference>
<dbReference type="PANTHER" id="PTHR43636:SF2">
    <property type="entry name" value="ELONGATION FACTOR G, MITOCHONDRIAL"/>
    <property type="match status" value="1"/>
</dbReference>
<evidence type="ECO:0000256" key="6">
    <source>
        <dbReference type="ARBA" id="ARBA00023134"/>
    </source>
</evidence>
<evidence type="ECO:0000256" key="1">
    <source>
        <dbReference type="ARBA" id="ARBA00004173"/>
    </source>
</evidence>
<dbReference type="Pfam" id="PF03144">
    <property type="entry name" value="GTP_EFTU_D2"/>
    <property type="match status" value="1"/>
</dbReference>
<feature type="domain" description="Tr-type G" evidence="8">
    <location>
        <begin position="1"/>
        <end position="251"/>
    </location>
</feature>
<keyword evidence="6" id="KW-0342">GTP-binding</keyword>
<evidence type="ECO:0000313" key="9">
    <source>
        <dbReference type="EMBL" id="ETO29549.1"/>
    </source>
</evidence>
<dbReference type="SMART" id="SM00889">
    <property type="entry name" value="EFG_IV"/>
    <property type="match status" value="1"/>
</dbReference>
<keyword evidence="3" id="KW-0251">Elongation factor</keyword>
<dbReference type="InterPro" id="IPR035649">
    <property type="entry name" value="EFG_V"/>
</dbReference>
<dbReference type="FunFam" id="3.30.70.870:FF:000001">
    <property type="entry name" value="Elongation factor G"/>
    <property type="match status" value="1"/>
</dbReference>
<dbReference type="SUPFAM" id="SSF50447">
    <property type="entry name" value="Translation proteins"/>
    <property type="match status" value="1"/>
</dbReference>
<dbReference type="OMA" id="GQFAKVQ"/>
<comment type="caution">
    <text evidence="9">The sequence shown here is derived from an EMBL/GenBank/DDBJ whole genome shotgun (WGS) entry which is preliminary data.</text>
</comment>
<dbReference type="GO" id="GO:0003924">
    <property type="term" value="F:GTPase activity"/>
    <property type="evidence" value="ECO:0007669"/>
    <property type="project" value="InterPro"/>
</dbReference>
<dbReference type="InterPro" id="IPR014721">
    <property type="entry name" value="Ribsml_uS5_D2-typ_fold_subgr"/>
</dbReference>
<dbReference type="Proteomes" id="UP000023152">
    <property type="component" value="Unassembled WGS sequence"/>
</dbReference>
<dbReference type="PRINTS" id="PR00315">
    <property type="entry name" value="ELONGATNFCT"/>
</dbReference>
<dbReference type="InterPro" id="IPR004161">
    <property type="entry name" value="EFTu-like_2"/>
</dbReference>
<comment type="subcellular location">
    <subcellularLocation>
        <location evidence="1">Mitochondrion</location>
    </subcellularLocation>
</comment>
<dbReference type="InterPro" id="IPR020568">
    <property type="entry name" value="Ribosomal_Su5_D2-typ_SF"/>
</dbReference>
<organism evidence="9 10">
    <name type="scientific">Reticulomyxa filosa</name>
    <dbReference type="NCBI Taxonomy" id="46433"/>
    <lineage>
        <taxon>Eukaryota</taxon>
        <taxon>Sar</taxon>
        <taxon>Rhizaria</taxon>
        <taxon>Retaria</taxon>
        <taxon>Foraminifera</taxon>
        <taxon>Monothalamids</taxon>
        <taxon>Reticulomyxidae</taxon>
        <taxon>Reticulomyxa</taxon>
    </lineage>
</organism>
<dbReference type="FunFam" id="3.30.70.240:FF:000001">
    <property type="entry name" value="Elongation factor G"/>
    <property type="match status" value="1"/>
</dbReference>
<dbReference type="FunFam" id="3.40.50.300:FF:000514">
    <property type="entry name" value="Ribosome-releasing factor 2, mitochondrial"/>
    <property type="match status" value="1"/>
</dbReference>
<dbReference type="OrthoDB" id="198619at2759"/>
<dbReference type="InterPro" id="IPR047872">
    <property type="entry name" value="EFG_IV"/>
</dbReference>
<dbReference type="Gene3D" id="3.30.230.10">
    <property type="match status" value="1"/>
</dbReference>
<proteinExistence type="predicted"/>
<dbReference type="InterPro" id="IPR005225">
    <property type="entry name" value="Small_GTP-bd"/>
</dbReference>
<dbReference type="GO" id="GO:0003746">
    <property type="term" value="F:translation elongation factor activity"/>
    <property type="evidence" value="ECO:0007669"/>
    <property type="project" value="UniProtKB-KW"/>
</dbReference>
<name>X6NUS9_RETFI</name>
<dbReference type="InterPro" id="IPR031157">
    <property type="entry name" value="G_TR_CS"/>
</dbReference>
<dbReference type="SUPFAM" id="SSF54980">
    <property type="entry name" value="EF-G C-terminal domain-like"/>
    <property type="match status" value="2"/>
</dbReference>
<dbReference type="PROSITE" id="PS51722">
    <property type="entry name" value="G_TR_2"/>
    <property type="match status" value="1"/>
</dbReference>
<dbReference type="CDD" id="cd03713">
    <property type="entry name" value="EFG_mtEFG_C"/>
    <property type="match status" value="1"/>
</dbReference>
<dbReference type="SUPFAM" id="SSF52540">
    <property type="entry name" value="P-loop containing nucleoside triphosphate hydrolases"/>
    <property type="match status" value="1"/>
</dbReference>
<dbReference type="Gene3D" id="3.30.70.870">
    <property type="entry name" value="Elongation Factor G (Translational Gtpase), domain 3"/>
    <property type="match status" value="1"/>
</dbReference>
<evidence type="ECO:0000256" key="5">
    <source>
        <dbReference type="ARBA" id="ARBA00023128"/>
    </source>
</evidence>
<reference evidence="9 10" key="1">
    <citation type="journal article" date="2013" name="Curr. Biol.">
        <title>The Genome of the Foraminiferan Reticulomyxa filosa.</title>
        <authorList>
            <person name="Glockner G."/>
            <person name="Hulsmann N."/>
            <person name="Schleicher M."/>
            <person name="Noegel A.A."/>
            <person name="Eichinger L."/>
            <person name="Gallinger C."/>
            <person name="Pawlowski J."/>
            <person name="Sierra R."/>
            <person name="Euteneuer U."/>
            <person name="Pillet L."/>
            <person name="Moustafa A."/>
            <person name="Platzer M."/>
            <person name="Groth M."/>
            <person name="Szafranski K."/>
            <person name="Schliwa M."/>
        </authorList>
    </citation>
    <scope>NUCLEOTIDE SEQUENCE [LARGE SCALE GENOMIC DNA]</scope>
</reference>
<dbReference type="InterPro" id="IPR027417">
    <property type="entry name" value="P-loop_NTPase"/>
</dbReference>
<dbReference type="InterPro" id="IPR000640">
    <property type="entry name" value="EFG_V-like"/>
</dbReference>
<keyword evidence="4" id="KW-0648">Protein biosynthesis</keyword>
<dbReference type="Pfam" id="PF00009">
    <property type="entry name" value="GTP_EFTU"/>
    <property type="match status" value="1"/>
</dbReference>
<keyword evidence="2" id="KW-0547">Nucleotide-binding</keyword>
<keyword evidence="10" id="KW-1185">Reference proteome</keyword>
<dbReference type="PANTHER" id="PTHR43636">
    <property type="entry name" value="ELONGATION FACTOR G, MITOCHONDRIAL"/>
    <property type="match status" value="1"/>
</dbReference>
<dbReference type="CDD" id="cd01434">
    <property type="entry name" value="EFG_mtEFG1_IV"/>
    <property type="match status" value="1"/>
</dbReference>
<dbReference type="EMBL" id="ASPP01005991">
    <property type="protein sequence ID" value="ETO29549.1"/>
    <property type="molecule type" value="Genomic_DNA"/>
</dbReference>
<dbReference type="PROSITE" id="PS00301">
    <property type="entry name" value="G_TR_1"/>
    <property type="match status" value="1"/>
</dbReference>
<dbReference type="SMART" id="SM00838">
    <property type="entry name" value="EFG_C"/>
    <property type="match status" value="1"/>
</dbReference>
<dbReference type="Gene3D" id="3.30.70.240">
    <property type="match status" value="1"/>
</dbReference>
<evidence type="ECO:0000256" key="4">
    <source>
        <dbReference type="ARBA" id="ARBA00022917"/>
    </source>
</evidence>
<dbReference type="SUPFAM" id="SSF54211">
    <property type="entry name" value="Ribosomal protein S5 domain 2-like"/>
    <property type="match status" value="1"/>
</dbReference>
<dbReference type="InterPro" id="IPR005517">
    <property type="entry name" value="Transl_elong_EFG/EF2_IV"/>
</dbReference>
<dbReference type="InterPro" id="IPR009022">
    <property type="entry name" value="EFG_III"/>
</dbReference>
<dbReference type="Gene3D" id="2.40.30.10">
    <property type="entry name" value="Translation factors"/>
    <property type="match status" value="1"/>
</dbReference>
<dbReference type="Gene3D" id="3.40.50.300">
    <property type="entry name" value="P-loop containing nucleotide triphosphate hydrolases"/>
    <property type="match status" value="1"/>
</dbReference>
<feature type="region of interest" description="Disordered" evidence="7">
    <location>
        <begin position="280"/>
        <end position="302"/>
    </location>
</feature>
<keyword evidence="5" id="KW-0496">Mitochondrion</keyword>
<accession>X6NUS9</accession>
<sequence>MHEVRGKDGVGAKMDSMELEREKGITIRSAATHTEWGKHHINIIDTPGHVDFTIEVERSLQVLDGAIMIVCASSGVQSQTITVDRQMRRYNVPRICFVNKCDRTGANPYRAVDELRSELNLHCALVQIPIGVEDAHEGLIDLIEETAIYFDGAHGDTIRKASIPENYKEQVHKYRLKLLEVLGEVNPSLFLLLLLENDKKETFPDKATLKNVIRAMTIERKLVPVFVGSAYKNKGVQTLLDGVIDYLPSPLDLTHYAIDLTKVGLIHVYMYVHTPCIRNHGQQTKKKKNKGEDDPNRKVPLSTNKSDPLLFYAFKLEQNPFGQLTWVRVYQGTLRKSLTIQPNNEKGKKLRLSRIVRMHSDELQDINTAHAGDICAMFVTERISHVISPLHVPDPVVSLAVKPKNKSDMDAFGKAFERFVKEDPTFHVEIDDHTGSCIFSGMGELHLDIYIERILREYKVPCETGKPRVKYHESITKKVPFDYLHKKQTGGRGQYARIIGYFEPVDGTPNPVKPFVFINNVRGQAIPPQFIKSVEVGFKELCDKGPLVGGPVVGLKIVLEDGVTHEVDSSDLAFRNAAQGCFRSLISELGSRVSEPCMDIEICVPEANQGAIVGDLSTRGMIINGISYSGKNCVIRAYGPLDRMFGYATDLRSLTEGKGEFTMEYKDHQFVDSQAQESLVKQYQEFLEKKD</sequence>
<evidence type="ECO:0000259" key="8">
    <source>
        <dbReference type="PROSITE" id="PS51722"/>
    </source>
</evidence>
<dbReference type="InterPro" id="IPR041095">
    <property type="entry name" value="EFG_II"/>
</dbReference>
<gene>
    <name evidence="9" type="ORF">RFI_07570</name>
</gene>
<dbReference type="GO" id="GO:0005759">
    <property type="term" value="C:mitochondrial matrix"/>
    <property type="evidence" value="ECO:0007669"/>
    <property type="project" value="UniProtKB-ARBA"/>
</dbReference>
<protein>
    <recommendedName>
        <fullName evidence="8">Tr-type G domain-containing protein</fullName>
    </recommendedName>
</protein>
<evidence type="ECO:0000256" key="7">
    <source>
        <dbReference type="SAM" id="MobiDB-lite"/>
    </source>
</evidence>
<dbReference type="NCBIfam" id="TIGR00231">
    <property type="entry name" value="small_GTP"/>
    <property type="match status" value="1"/>
</dbReference>
<dbReference type="InterPro" id="IPR035647">
    <property type="entry name" value="EFG_III/V"/>
</dbReference>
<dbReference type="Pfam" id="PF03764">
    <property type="entry name" value="EFG_IV"/>
    <property type="match status" value="1"/>
</dbReference>
<dbReference type="AlphaFoldDB" id="X6NUS9"/>
<dbReference type="Pfam" id="PF00679">
    <property type="entry name" value="EFG_C"/>
    <property type="match status" value="1"/>
</dbReference>
<dbReference type="GO" id="GO:0005525">
    <property type="term" value="F:GTP binding"/>
    <property type="evidence" value="ECO:0007669"/>
    <property type="project" value="UniProtKB-KW"/>
</dbReference>